<evidence type="ECO:0000256" key="3">
    <source>
        <dbReference type="ARBA" id="ARBA00022741"/>
    </source>
</evidence>
<dbReference type="InterPro" id="IPR014729">
    <property type="entry name" value="Rossmann-like_a/b/a_fold"/>
</dbReference>
<dbReference type="SMART" id="SM00852">
    <property type="entry name" value="MoCF_biosynth"/>
    <property type="match status" value="1"/>
</dbReference>
<feature type="domain" description="MoaB/Mog" evidence="5">
    <location>
        <begin position="247"/>
        <end position="380"/>
    </location>
</feature>
<dbReference type="InterPro" id="IPR036425">
    <property type="entry name" value="MoaB/Mog-like_dom_sf"/>
</dbReference>
<dbReference type="GO" id="GO:0006747">
    <property type="term" value="P:FAD biosynthetic process"/>
    <property type="evidence" value="ECO:0007669"/>
    <property type="project" value="TreeGrafter"/>
</dbReference>
<dbReference type="KEGG" id="aprc:113870937"/>
<evidence type="ECO:0000313" key="7">
    <source>
        <dbReference type="RefSeq" id="XP_027363314.1"/>
    </source>
</evidence>
<keyword evidence="1" id="KW-0808">Transferase</keyword>
<keyword evidence="2" id="KW-0548">Nucleotidyltransferase</keyword>
<dbReference type="PANTHER" id="PTHR23293:SF9">
    <property type="entry name" value="FAD SYNTHASE"/>
    <property type="match status" value="1"/>
</dbReference>
<name>A0A8B8M8E3_ABRPR</name>
<dbReference type="FunFam" id="3.40.980.10:FF:000010">
    <property type="entry name" value="Phosphoadenosine phosphosulfate reductase family protein"/>
    <property type="match status" value="1"/>
</dbReference>
<dbReference type="Pfam" id="PF00994">
    <property type="entry name" value="MoCF_biosynth"/>
    <property type="match status" value="1"/>
</dbReference>
<dbReference type="CDD" id="cd23948">
    <property type="entry name" value="FAD_synthase"/>
    <property type="match status" value="1"/>
</dbReference>
<proteinExistence type="predicted"/>
<evidence type="ECO:0000256" key="4">
    <source>
        <dbReference type="ARBA" id="ARBA00022840"/>
    </source>
</evidence>
<dbReference type="AlphaFoldDB" id="A0A8B8M8E3"/>
<dbReference type="PANTHER" id="PTHR23293">
    <property type="entry name" value="FAD SYNTHETASE-RELATED FMN ADENYLYLTRANSFERASE"/>
    <property type="match status" value="1"/>
</dbReference>
<dbReference type="SUPFAM" id="SSF53218">
    <property type="entry name" value="Molybdenum cofactor biosynthesis proteins"/>
    <property type="match status" value="1"/>
</dbReference>
<dbReference type="Proteomes" id="UP000694853">
    <property type="component" value="Unplaced"/>
</dbReference>
<dbReference type="RefSeq" id="XP_027363314.1">
    <property type="nucleotide sequence ID" value="XM_027507513.1"/>
</dbReference>
<dbReference type="GeneID" id="113870937"/>
<dbReference type="Gene3D" id="3.40.980.10">
    <property type="entry name" value="MoaB/Mog-like domain"/>
    <property type="match status" value="1"/>
</dbReference>
<dbReference type="FunFam" id="3.40.50.620:FF:000135">
    <property type="entry name" value="Phosphoadenosine phosphosulfate reductase family protein"/>
    <property type="match status" value="1"/>
</dbReference>
<reference evidence="6" key="1">
    <citation type="journal article" date="2019" name="Toxins">
        <title>Detection of Abrin-Like and Prepropulchellin-Like Toxin Genes and Transcripts Using Whole Genome Sequencing and Full-Length Transcript Sequencing of Abrus precatorius.</title>
        <authorList>
            <person name="Hovde B.T."/>
            <person name="Daligault H.E."/>
            <person name="Hanschen E.R."/>
            <person name="Kunde Y.A."/>
            <person name="Johnson M.B."/>
            <person name="Starkenburg S.R."/>
            <person name="Johnson S.L."/>
        </authorList>
    </citation>
    <scope>NUCLEOTIDE SEQUENCE [LARGE SCALE GENOMIC DNA]</scope>
</reference>
<organism evidence="6 7">
    <name type="scientific">Abrus precatorius</name>
    <name type="common">Indian licorice</name>
    <name type="synonym">Glycine abrus</name>
    <dbReference type="NCBI Taxonomy" id="3816"/>
    <lineage>
        <taxon>Eukaryota</taxon>
        <taxon>Viridiplantae</taxon>
        <taxon>Streptophyta</taxon>
        <taxon>Embryophyta</taxon>
        <taxon>Tracheophyta</taxon>
        <taxon>Spermatophyta</taxon>
        <taxon>Magnoliopsida</taxon>
        <taxon>eudicotyledons</taxon>
        <taxon>Gunneridae</taxon>
        <taxon>Pentapetalae</taxon>
        <taxon>rosids</taxon>
        <taxon>fabids</taxon>
        <taxon>Fabales</taxon>
        <taxon>Fabaceae</taxon>
        <taxon>Papilionoideae</taxon>
        <taxon>50 kb inversion clade</taxon>
        <taxon>NPAAA clade</taxon>
        <taxon>indigoferoid/millettioid clade</taxon>
        <taxon>Abreae</taxon>
        <taxon>Abrus</taxon>
    </lineage>
</organism>
<keyword evidence="4" id="KW-0067">ATP-binding</keyword>
<evidence type="ECO:0000259" key="5">
    <source>
        <dbReference type="SMART" id="SM00852"/>
    </source>
</evidence>
<keyword evidence="6" id="KW-1185">Reference proteome</keyword>
<dbReference type="OrthoDB" id="270728at2759"/>
<dbReference type="Gene3D" id="3.40.50.620">
    <property type="entry name" value="HUPs"/>
    <property type="match status" value="1"/>
</dbReference>
<evidence type="ECO:0000256" key="2">
    <source>
        <dbReference type="ARBA" id="ARBA00022695"/>
    </source>
</evidence>
<accession>A0A8B8M8E3</accession>
<dbReference type="GO" id="GO:0003919">
    <property type="term" value="F:FMN adenylyltransferase activity"/>
    <property type="evidence" value="ECO:0007669"/>
    <property type="project" value="TreeGrafter"/>
</dbReference>
<keyword evidence="3" id="KW-0547">Nucleotide-binding</keyword>
<dbReference type="GO" id="GO:0005524">
    <property type="term" value="F:ATP binding"/>
    <property type="evidence" value="ECO:0007669"/>
    <property type="project" value="UniProtKB-KW"/>
</dbReference>
<reference evidence="7" key="2">
    <citation type="submission" date="2025-08" db="UniProtKB">
        <authorList>
            <consortium name="RefSeq"/>
        </authorList>
    </citation>
    <scope>IDENTIFICATION</scope>
    <source>
        <tissue evidence="7">Young leaves</tissue>
    </source>
</reference>
<evidence type="ECO:0000313" key="6">
    <source>
        <dbReference type="Proteomes" id="UP000694853"/>
    </source>
</evidence>
<protein>
    <submittedName>
        <fullName evidence="7">FAD synthase-like isoform X1</fullName>
    </submittedName>
</protein>
<sequence>MEIDKAVRECDDRRLQTKYTNAIYVIQRALALYSIEQVAFSFNGGKDSTVLLHLLRAGYFLHKRGNNCANGDLKDFPIRTMYFEIPCAFAEINSFTYDSAATYGLQIDTIRSDFKSGLEALLKEKQIRAIFLGVRIGDPTAVGQEQFSPSSPGWPPFMRVNPILDWSYSLYDQGYTSIGSIHDTVPNSLLRISNSCNKFKPAYLLADGRLERAGRVKRLSSTCAQLPAENNGLSGWNLHNNSMLTASVIAVGDEILCGIVEDQLGPSLSRKLHSTGWSLLQLSVVHNNIDSVAEEVEQQKSSSDMVLIYGGVGPLHSDVTLAGVAKAFGVRLAPNEEFAEYLRHTVGDNCTVDQNEMAQLPEGITQVLQTEIFSVPLIKCQNVIILCATNVKELEKQWDCLMESTRSIDLLASLEPYISKGVMTNLSDVEIAQPLLKLCLEFPDLYIGCYRKSRHECLVVCFKGKDQTRIESAIKALHKKFQPGAFMEMD</sequence>
<dbReference type="InterPro" id="IPR001453">
    <property type="entry name" value="MoaB/Mog_dom"/>
</dbReference>
<dbReference type="SUPFAM" id="SSF52402">
    <property type="entry name" value="Adenine nucleotide alpha hydrolases-like"/>
    <property type="match status" value="1"/>
</dbReference>
<evidence type="ECO:0000256" key="1">
    <source>
        <dbReference type="ARBA" id="ARBA00022679"/>
    </source>
</evidence>
<gene>
    <name evidence="7" type="primary">LOC113870937</name>
</gene>